<accession>A0A1L9B7W8</accession>
<evidence type="ECO:0000313" key="3">
    <source>
        <dbReference type="Proteomes" id="UP000182229"/>
    </source>
</evidence>
<proteinExistence type="predicted"/>
<gene>
    <name evidence="2" type="ORF">BON30_24510</name>
</gene>
<dbReference type="STRING" id="83449.BON30_24510"/>
<reference evidence="2 3" key="2">
    <citation type="submission" date="2016-12" db="EMBL/GenBank/DDBJ databases">
        <title>Draft Genome Sequence of Cystobacter ferrugineus Strain Cbfe23.</title>
        <authorList>
            <person name="Akbar S."/>
            <person name="Dowd S.E."/>
            <person name="Stevens D.C."/>
        </authorList>
    </citation>
    <scope>NUCLEOTIDE SEQUENCE [LARGE SCALE GENOMIC DNA]</scope>
    <source>
        <strain evidence="2 3">Cbfe23</strain>
    </source>
</reference>
<dbReference type="Proteomes" id="UP000182229">
    <property type="component" value="Unassembled WGS sequence"/>
</dbReference>
<dbReference type="EMBL" id="MPIN01000006">
    <property type="protein sequence ID" value="OJH38303.1"/>
    <property type="molecule type" value="Genomic_DNA"/>
</dbReference>
<evidence type="ECO:0000256" key="1">
    <source>
        <dbReference type="SAM" id="MobiDB-lite"/>
    </source>
</evidence>
<protein>
    <submittedName>
        <fullName evidence="2">Uncharacterized protein</fullName>
    </submittedName>
</protein>
<feature type="region of interest" description="Disordered" evidence="1">
    <location>
        <begin position="94"/>
        <end position="134"/>
    </location>
</feature>
<comment type="caution">
    <text evidence="2">The sequence shown here is derived from an EMBL/GenBank/DDBJ whole genome shotgun (WGS) entry which is preliminary data.</text>
</comment>
<dbReference type="OrthoDB" id="495805at2"/>
<sequence>MAKAGGKSPGIKDDVIGVIYQRLQAASDVDQYLQDAEQQGDREVVEFLRDYQESQRDLAERAKNLLGARMARTEAPREARVQPGKKLVVDAEHLRKDVGSPTNAQMKSGGQAQDDIVDEQSKESFPASDSPAKY</sequence>
<keyword evidence="3" id="KW-1185">Reference proteome</keyword>
<organism evidence="2 3">
    <name type="scientific">Cystobacter ferrugineus</name>
    <dbReference type="NCBI Taxonomy" id="83449"/>
    <lineage>
        <taxon>Bacteria</taxon>
        <taxon>Pseudomonadati</taxon>
        <taxon>Myxococcota</taxon>
        <taxon>Myxococcia</taxon>
        <taxon>Myxococcales</taxon>
        <taxon>Cystobacterineae</taxon>
        <taxon>Archangiaceae</taxon>
        <taxon>Cystobacter</taxon>
    </lineage>
</organism>
<evidence type="ECO:0000313" key="2">
    <source>
        <dbReference type="EMBL" id="OJH38303.1"/>
    </source>
</evidence>
<reference evidence="3" key="1">
    <citation type="submission" date="2016-11" db="EMBL/GenBank/DDBJ databases">
        <authorList>
            <person name="Shukria A."/>
            <person name="Stevens D.C."/>
        </authorList>
    </citation>
    <scope>NUCLEOTIDE SEQUENCE [LARGE SCALE GENOMIC DNA]</scope>
    <source>
        <strain evidence="3">Cbfe23</strain>
    </source>
</reference>
<name>A0A1L9B7W8_9BACT</name>
<dbReference type="RefSeq" id="WP_071900809.1">
    <property type="nucleotide sequence ID" value="NZ_MPIN01000006.1"/>
</dbReference>
<feature type="compositionally biased region" description="Polar residues" evidence="1">
    <location>
        <begin position="100"/>
        <end position="111"/>
    </location>
</feature>
<dbReference type="AlphaFoldDB" id="A0A1L9B7W8"/>